<evidence type="ECO:0000313" key="1">
    <source>
        <dbReference type="EMBL" id="AEI38612.1"/>
    </source>
</evidence>
<dbReference type="eggNOG" id="ENOG5030MBG">
    <property type="taxonomic scope" value="Bacteria"/>
</dbReference>
<organism evidence="1 2">
    <name type="scientific">Zymomonas mobilis subsp. pomaceae (strain ATCC 29192 / DSM 22645 / JCM 10191 / CCUG 17912 / NBRC 13757 / NCIMB 11200 / NRRL B-4491 / Barker I)</name>
    <dbReference type="NCBI Taxonomy" id="579138"/>
    <lineage>
        <taxon>Bacteria</taxon>
        <taxon>Pseudomonadati</taxon>
        <taxon>Pseudomonadota</taxon>
        <taxon>Alphaproteobacteria</taxon>
        <taxon>Sphingomonadales</taxon>
        <taxon>Zymomonadaceae</taxon>
        <taxon>Zymomonas</taxon>
    </lineage>
</organism>
<dbReference type="KEGG" id="zmp:Zymop_1727"/>
<reference evidence="1 2" key="1">
    <citation type="journal article" date="2011" name="J. Bacteriol.">
        <title>Genome sequence of the ethanol-producing Zymomonas mobilis subsp. pomaceae lectotype strain ATCC 29192.</title>
        <authorList>
            <person name="Kouvelis V.N."/>
            <person name="Davenport K.W."/>
            <person name="Brettin T.S."/>
            <person name="Bruce D."/>
            <person name="Detter C."/>
            <person name="Han C.S."/>
            <person name="Nolan M."/>
            <person name="Tapia R."/>
            <person name="Damoulaki A."/>
            <person name="Kyrpides N.C."/>
            <person name="Typas M.A."/>
            <person name="Pappas K.M."/>
        </authorList>
    </citation>
    <scope>NUCLEOTIDE SEQUENCE [LARGE SCALE GENOMIC DNA]</scope>
    <source>
        <strain evidence="2">ATCC 29192 / DSM 22645 / JCM 10191 / CCUG 17912 / NBRC 13757 / NCIMB 11200 / NRRL B-4491 / Barker I</strain>
        <plasmid evidence="1">pZYMOP01</plasmid>
    </source>
</reference>
<dbReference type="EMBL" id="CP002866">
    <property type="protein sequence ID" value="AEI38612.1"/>
    <property type="molecule type" value="Genomic_DNA"/>
</dbReference>
<dbReference type="HOGENOM" id="CLU_1712608_0_0_5"/>
<name>F8EWG9_ZYMMT</name>
<gene>
    <name evidence="1" type="ordered locus">Zymop_1727</name>
</gene>
<keyword evidence="1" id="KW-0614">Plasmid</keyword>
<accession>F8EWG9</accession>
<sequence>MIMTRMAAEEFQRLEAMRQSMRRERCLRNWTAARLAQEACKSAKNRGVDLHLKQQSISALELGRLKSIPYWIEYVNASFLDNPINEVSSVSIAGLETSKELKTEEITQKNHNITKNCSKKIKIPDQQALRNLLLGLLIPVETDVSLESKHQIANVLAKHLPKGLEQISLFQ</sequence>
<geneLocation type="plasmid" evidence="1 2">
    <name>pZYMOP01</name>
</geneLocation>
<dbReference type="Proteomes" id="UP000000491">
    <property type="component" value="Plasmid pZYMOP01"/>
</dbReference>
<evidence type="ECO:0000313" key="2">
    <source>
        <dbReference type="Proteomes" id="UP000000491"/>
    </source>
</evidence>
<dbReference type="PATRIC" id="fig|579138.3.peg.1844"/>
<protein>
    <submittedName>
        <fullName evidence="1">Uncharacterized protein</fullName>
    </submittedName>
</protein>
<proteinExistence type="predicted"/>
<dbReference type="AlphaFoldDB" id="F8EWG9"/>